<evidence type="ECO:0000313" key="3">
    <source>
        <dbReference type="Proteomes" id="UP000317909"/>
    </source>
</evidence>
<keyword evidence="1" id="KW-0732">Signal</keyword>
<accession>A0A517TT47</accession>
<organism evidence="2 3">
    <name type="scientific">Lacipirellula limnantheis</name>
    <dbReference type="NCBI Taxonomy" id="2528024"/>
    <lineage>
        <taxon>Bacteria</taxon>
        <taxon>Pseudomonadati</taxon>
        <taxon>Planctomycetota</taxon>
        <taxon>Planctomycetia</taxon>
        <taxon>Pirellulales</taxon>
        <taxon>Lacipirellulaceae</taxon>
        <taxon>Lacipirellula</taxon>
    </lineage>
</organism>
<reference evidence="2 3" key="1">
    <citation type="submission" date="2019-02" db="EMBL/GenBank/DDBJ databases">
        <title>Deep-cultivation of Planctomycetes and their phenomic and genomic characterization uncovers novel biology.</title>
        <authorList>
            <person name="Wiegand S."/>
            <person name="Jogler M."/>
            <person name="Boedeker C."/>
            <person name="Pinto D."/>
            <person name="Vollmers J."/>
            <person name="Rivas-Marin E."/>
            <person name="Kohn T."/>
            <person name="Peeters S.H."/>
            <person name="Heuer A."/>
            <person name="Rast P."/>
            <person name="Oberbeckmann S."/>
            <person name="Bunk B."/>
            <person name="Jeske O."/>
            <person name="Meyerdierks A."/>
            <person name="Storesund J.E."/>
            <person name="Kallscheuer N."/>
            <person name="Luecker S."/>
            <person name="Lage O.M."/>
            <person name="Pohl T."/>
            <person name="Merkel B.J."/>
            <person name="Hornburger P."/>
            <person name="Mueller R.-W."/>
            <person name="Bruemmer F."/>
            <person name="Labrenz M."/>
            <person name="Spormann A.M."/>
            <person name="Op den Camp H."/>
            <person name="Overmann J."/>
            <person name="Amann R."/>
            <person name="Jetten M.S.M."/>
            <person name="Mascher T."/>
            <person name="Medema M.H."/>
            <person name="Devos D.P."/>
            <person name="Kaster A.-K."/>
            <person name="Ovreas L."/>
            <person name="Rohde M."/>
            <person name="Galperin M.Y."/>
            <person name="Jogler C."/>
        </authorList>
    </citation>
    <scope>NUCLEOTIDE SEQUENCE [LARGE SCALE GENOMIC DNA]</scope>
    <source>
        <strain evidence="2 3">I41</strain>
    </source>
</reference>
<evidence type="ECO:0000313" key="2">
    <source>
        <dbReference type="EMBL" id="QDT71549.1"/>
    </source>
</evidence>
<dbReference type="RefSeq" id="WP_168206652.1">
    <property type="nucleotide sequence ID" value="NZ_CP036339.1"/>
</dbReference>
<dbReference type="EMBL" id="CP036339">
    <property type="protein sequence ID" value="QDT71549.1"/>
    <property type="molecule type" value="Genomic_DNA"/>
</dbReference>
<feature type="chain" id="PRO_5022152426" evidence="1">
    <location>
        <begin position="24"/>
        <end position="458"/>
    </location>
</feature>
<name>A0A517TT47_9BACT</name>
<evidence type="ECO:0000256" key="1">
    <source>
        <dbReference type="SAM" id="SignalP"/>
    </source>
</evidence>
<protein>
    <submittedName>
        <fullName evidence="2">Neutral/alkaline non-lysosomal ceramidase</fullName>
    </submittedName>
</protein>
<feature type="signal peptide" evidence="1">
    <location>
        <begin position="1"/>
        <end position="23"/>
    </location>
</feature>
<dbReference type="AlphaFoldDB" id="A0A517TT47"/>
<sequence length="458" mass="49493" precursor="true">MRIWGCLVEVALLMLLTSSAAVAQSAAPLRLATFTADVTVPLGHGMMGGLWRSTSVADPLEANGFVLLGGDQPPVVFVSVDWCEIRNEALDRWKALVAVAAETTPDRVMVTAVHQHDAPVADLAAERLLRERSLAGTVCDLDFHERAVQGVAKAVRTSLKSAQPLTHIGTGQAEVAQVASNRRYVTPDGVIHFDRGSRTTDPIAVAADAGAIDPWLKTLSFWNNDQPLCAVSFYAVHPMSYYGQGEVSADFPGLARRQRQADLPAVKQIYASGCSGNVTAGKFNNGERANRAALASRLHAAMAAAWEATVRHPVASYKYRVTPLRLEPRDGPGFTVADLEQKLGAEQNHFQQCLAAMGLSWRRRADAGHAIDLPTLDFQVAQLLVLPGESYVEYQLAAQRLKQDSFVCVAGYGEGATGYIPTEQHIAEHDSNLGDWWWVAPGSEPRLLAAIRAALQAE</sequence>
<proteinExistence type="predicted"/>
<dbReference type="KEGG" id="llh:I41_07080"/>
<dbReference type="Proteomes" id="UP000317909">
    <property type="component" value="Chromosome"/>
</dbReference>
<keyword evidence="3" id="KW-1185">Reference proteome</keyword>
<gene>
    <name evidence="2" type="ORF">I41_07080</name>
</gene>